<keyword evidence="4" id="KW-1185">Reference proteome</keyword>
<dbReference type="Pfam" id="PF13649">
    <property type="entry name" value="Methyltransf_25"/>
    <property type="match status" value="1"/>
</dbReference>
<dbReference type="RefSeq" id="WP_188405251.1">
    <property type="nucleotide sequence ID" value="NZ_BMGL01000003.1"/>
</dbReference>
<dbReference type="GO" id="GO:0032259">
    <property type="term" value="P:methylation"/>
    <property type="evidence" value="ECO:0007669"/>
    <property type="project" value="UniProtKB-KW"/>
</dbReference>
<evidence type="ECO:0000313" key="4">
    <source>
        <dbReference type="Proteomes" id="UP000599688"/>
    </source>
</evidence>
<dbReference type="SUPFAM" id="SSF53335">
    <property type="entry name" value="S-adenosyl-L-methionine-dependent methyltransferases"/>
    <property type="match status" value="1"/>
</dbReference>
<evidence type="ECO:0000259" key="2">
    <source>
        <dbReference type="Pfam" id="PF13649"/>
    </source>
</evidence>
<feature type="domain" description="Methyltransferase" evidence="2">
    <location>
        <begin position="42"/>
        <end position="128"/>
    </location>
</feature>
<evidence type="ECO:0000313" key="3">
    <source>
        <dbReference type="EMBL" id="GGE06975.1"/>
    </source>
</evidence>
<dbReference type="PANTHER" id="PTHR43861:SF3">
    <property type="entry name" value="PUTATIVE (AFU_ORTHOLOGUE AFUA_2G14390)-RELATED"/>
    <property type="match status" value="1"/>
</dbReference>
<dbReference type="PANTHER" id="PTHR43861">
    <property type="entry name" value="TRANS-ACONITATE 2-METHYLTRANSFERASE-RELATED"/>
    <property type="match status" value="1"/>
</dbReference>
<comment type="caution">
    <text evidence="3">The sequence shown here is derived from an EMBL/GenBank/DDBJ whole genome shotgun (WGS) entry which is preliminary data.</text>
</comment>
<evidence type="ECO:0000256" key="1">
    <source>
        <dbReference type="ARBA" id="ARBA00022679"/>
    </source>
</evidence>
<protein>
    <submittedName>
        <fullName evidence="3">Methyltransferase</fullName>
    </submittedName>
</protein>
<gene>
    <name evidence="3" type="ORF">GCM10010831_05580</name>
</gene>
<keyword evidence="1" id="KW-0808">Transferase</keyword>
<dbReference type="AlphaFoldDB" id="A0A916ZPX1"/>
<accession>A0A916ZPX1</accession>
<dbReference type="InterPro" id="IPR041698">
    <property type="entry name" value="Methyltransf_25"/>
</dbReference>
<dbReference type="Gene3D" id="3.40.50.150">
    <property type="entry name" value="Vaccinia Virus protein VP39"/>
    <property type="match status" value="1"/>
</dbReference>
<dbReference type="EMBL" id="BMGL01000003">
    <property type="protein sequence ID" value="GGE06975.1"/>
    <property type="molecule type" value="Genomic_DNA"/>
</dbReference>
<reference evidence="3 4" key="1">
    <citation type="journal article" date="2014" name="Int. J. Syst. Evol. Microbiol.">
        <title>Complete genome sequence of Corynebacterium casei LMG S-19264T (=DSM 44701T), isolated from a smear-ripened cheese.</title>
        <authorList>
            <consortium name="US DOE Joint Genome Institute (JGI-PGF)"/>
            <person name="Walter F."/>
            <person name="Albersmeier A."/>
            <person name="Kalinowski J."/>
            <person name="Ruckert C."/>
        </authorList>
    </citation>
    <scope>NUCLEOTIDE SEQUENCE [LARGE SCALE GENOMIC DNA]</scope>
    <source>
        <strain evidence="3 4">CGMCC 1.12925</strain>
    </source>
</reference>
<dbReference type="Proteomes" id="UP000599688">
    <property type="component" value="Unassembled WGS sequence"/>
</dbReference>
<sequence length="199" mass="22755">MKEFWNERYKAEEFAYGTKPNEFLANKIEELEPGKILLPFEGEGRNAVFCSTQGWKVDAFDFSEAAKQKAESLAKIKNVNVNYEISDLHHYDFSENTYDAAALIFAHPPADLRHVLHQNIIKSLKPGGTLILEAFHVKQLHHNRASGGPKNEEMLYTEAMLQQDFKALQILSLKHEVIELQEGNFHKGKAEIIRLFATK</sequence>
<organism evidence="3 4">
    <name type="scientific">Psychroflexus salis</name>
    <dbReference type="NCBI Taxonomy" id="1526574"/>
    <lineage>
        <taxon>Bacteria</taxon>
        <taxon>Pseudomonadati</taxon>
        <taxon>Bacteroidota</taxon>
        <taxon>Flavobacteriia</taxon>
        <taxon>Flavobacteriales</taxon>
        <taxon>Flavobacteriaceae</taxon>
        <taxon>Psychroflexus</taxon>
    </lineage>
</organism>
<name>A0A916ZPX1_9FLAO</name>
<dbReference type="GO" id="GO:0008168">
    <property type="term" value="F:methyltransferase activity"/>
    <property type="evidence" value="ECO:0007669"/>
    <property type="project" value="UniProtKB-KW"/>
</dbReference>
<proteinExistence type="predicted"/>
<dbReference type="InterPro" id="IPR029063">
    <property type="entry name" value="SAM-dependent_MTases_sf"/>
</dbReference>
<keyword evidence="3" id="KW-0489">Methyltransferase</keyword>
<dbReference type="CDD" id="cd02440">
    <property type="entry name" value="AdoMet_MTases"/>
    <property type="match status" value="1"/>
</dbReference>